<name>A0A173GD23_9CAUD</name>
<dbReference type="Proteomes" id="UP000222975">
    <property type="component" value="Segment"/>
</dbReference>
<proteinExistence type="predicted"/>
<gene>
    <name evidence="1" type="ORF">SIMMY50_100</name>
</gene>
<sequence>MQLKDLLTCIRPGDVITNTAWPQGRTFTVSTEFMKFHTGRGMDVHERNSCPDGAWHGWSVANKYATVLNRRAVAQSHNPIKEDVS</sequence>
<accession>A0A173GD23</accession>
<keyword evidence="2" id="KW-1185">Reference proteome</keyword>
<dbReference type="EMBL" id="KU886223">
    <property type="protein sequence ID" value="ANH51562.1"/>
    <property type="molecule type" value="Genomic_DNA"/>
</dbReference>
<evidence type="ECO:0000313" key="1">
    <source>
        <dbReference type="EMBL" id="ANH51562.1"/>
    </source>
</evidence>
<evidence type="ECO:0000313" key="2">
    <source>
        <dbReference type="Proteomes" id="UP000222975"/>
    </source>
</evidence>
<organism evidence="1 2">
    <name type="scientific">Erwinia phage vB_EamM_Simmy50</name>
    <dbReference type="NCBI Taxonomy" id="1815988"/>
    <lineage>
        <taxon>Viruses</taxon>
        <taxon>Duplodnaviria</taxon>
        <taxon>Heunggongvirae</taxon>
        <taxon>Uroviricota</taxon>
        <taxon>Caudoviricetes</taxon>
        <taxon>Chimalliviridae</taxon>
        <taxon>Agricanvirus</taxon>
        <taxon>Agricanvirus simmy50</taxon>
    </lineage>
</organism>
<reference evidence="2" key="1">
    <citation type="submission" date="2016-03" db="EMBL/GenBank/DDBJ databases">
        <authorList>
            <person name="Sharma R."/>
            <person name="Simister A.R."/>
            <person name="Berg J.A."/>
            <person name="Jensen G.L."/>
            <person name="Keele B.R."/>
            <person name="Ward M.E.H."/>
            <person name="Breakwell D.P."/>
            <person name="Hope S."/>
            <person name="Grose J.H."/>
        </authorList>
    </citation>
    <scope>NUCLEOTIDE SEQUENCE [LARGE SCALE GENOMIC DNA]</scope>
</reference>
<protein>
    <submittedName>
        <fullName evidence="1">Uncharacterized protein</fullName>
    </submittedName>
</protein>